<gene>
    <name evidence="2" type="ORF">GALMADRAFT_134531</name>
</gene>
<feature type="transmembrane region" description="Helical" evidence="1">
    <location>
        <begin position="75"/>
        <end position="96"/>
    </location>
</feature>
<evidence type="ECO:0000313" key="3">
    <source>
        <dbReference type="Proteomes" id="UP000027222"/>
    </source>
</evidence>
<dbReference type="Proteomes" id="UP000027222">
    <property type="component" value="Unassembled WGS sequence"/>
</dbReference>
<organism evidence="2 3">
    <name type="scientific">Galerina marginata (strain CBS 339.88)</name>
    <dbReference type="NCBI Taxonomy" id="685588"/>
    <lineage>
        <taxon>Eukaryota</taxon>
        <taxon>Fungi</taxon>
        <taxon>Dikarya</taxon>
        <taxon>Basidiomycota</taxon>
        <taxon>Agaricomycotina</taxon>
        <taxon>Agaricomycetes</taxon>
        <taxon>Agaricomycetidae</taxon>
        <taxon>Agaricales</taxon>
        <taxon>Agaricineae</taxon>
        <taxon>Strophariaceae</taxon>
        <taxon>Galerina</taxon>
    </lineage>
</organism>
<feature type="transmembrane region" description="Helical" evidence="1">
    <location>
        <begin position="45"/>
        <end position="69"/>
    </location>
</feature>
<dbReference type="AlphaFoldDB" id="A0A067TT02"/>
<name>A0A067TT02_GALM3</name>
<evidence type="ECO:0000256" key="1">
    <source>
        <dbReference type="SAM" id="Phobius"/>
    </source>
</evidence>
<accession>A0A067TT02</accession>
<feature type="transmembrane region" description="Helical" evidence="1">
    <location>
        <begin position="6"/>
        <end position="25"/>
    </location>
</feature>
<keyword evidence="1" id="KW-0812">Transmembrane</keyword>
<dbReference type="EMBL" id="KL142369">
    <property type="protein sequence ID" value="KDR83019.1"/>
    <property type="molecule type" value="Genomic_DNA"/>
</dbReference>
<keyword evidence="1" id="KW-0472">Membrane</keyword>
<proteinExistence type="predicted"/>
<sequence>MTLFSAITLVINVGITSLIVGRLLYHRHYLLEAFGPGHGSAYLRVTAMCVESATLVVAFNVVLIVLLFAQKQNNSSLILLQMMVQVYVISPFLIIFKVAHDRVYRPRTSHSQSRIAQEIVNRDLKTLEFTSEPSTPSSMTASEGVP</sequence>
<protein>
    <submittedName>
        <fullName evidence="2">Uncharacterized protein</fullName>
    </submittedName>
</protein>
<keyword evidence="1" id="KW-1133">Transmembrane helix</keyword>
<evidence type="ECO:0000313" key="2">
    <source>
        <dbReference type="EMBL" id="KDR83019.1"/>
    </source>
</evidence>
<reference evidence="3" key="1">
    <citation type="journal article" date="2014" name="Proc. Natl. Acad. Sci. U.S.A.">
        <title>Extensive sampling of basidiomycete genomes demonstrates inadequacy of the white-rot/brown-rot paradigm for wood decay fungi.</title>
        <authorList>
            <person name="Riley R."/>
            <person name="Salamov A.A."/>
            <person name="Brown D.W."/>
            <person name="Nagy L.G."/>
            <person name="Floudas D."/>
            <person name="Held B.W."/>
            <person name="Levasseur A."/>
            <person name="Lombard V."/>
            <person name="Morin E."/>
            <person name="Otillar R."/>
            <person name="Lindquist E.A."/>
            <person name="Sun H."/>
            <person name="LaButti K.M."/>
            <person name="Schmutz J."/>
            <person name="Jabbour D."/>
            <person name="Luo H."/>
            <person name="Baker S.E."/>
            <person name="Pisabarro A.G."/>
            <person name="Walton J.D."/>
            <person name="Blanchette R.A."/>
            <person name="Henrissat B."/>
            <person name="Martin F."/>
            <person name="Cullen D."/>
            <person name="Hibbett D.S."/>
            <person name="Grigoriev I.V."/>
        </authorList>
    </citation>
    <scope>NUCLEOTIDE SEQUENCE [LARGE SCALE GENOMIC DNA]</scope>
    <source>
        <strain evidence="3">CBS 339.88</strain>
    </source>
</reference>
<dbReference type="OrthoDB" id="3267806at2759"/>
<keyword evidence="3" id="KW-1185">Reference proteome</keyword>
<dbReference type="HOGENOM" id="CLU_1777589_0_0_1"/>